<dbReference type="OrthoDB" id="7390033at2"/>
<dbReference type="Gene3D" id="1.20.120.1760">
    <property type="match status" value="1"/>
</dbReference>
<keyword evidence="3" id="KW-1133">Transmembrane helix</keyword>
<evidence type="ECO:0000313" key="4">
    <source>
        <dbReference type="EMBL" id="PHZ85803.1"/>
    </source>
</evidence>
<dbReference type="Pfam" id="PF01066">
    <property type="entry name" value="CDP-OH_P_transf"/>
    <property type="match status" value="1"/>
</dbReference>
<dbReference type="InterPro" id="IPR000462">
    <property type="entry name" value="CDP-OH_P_trans"/>
</dbReference>
<dbReference type="Proteomes" id="UP000229730">
    <property type="component" value="Unassembled WGS sequence"/>
</dbReference>
<keyword evidence="1 2" id="KW-0808">Transferase</keyword>
<feature type="transmembrane region" description="Helical" evidence="3">
    <location>
        <begin position="45"/>
        <end position="63"/>
    </location>
</feature>
<keyword evidence="3" id="KW-0812">Transmembrane</keyword>
<evidence type="ECO:0000313" key="5">
    <source>
        <dbReference type="Proteomes" id="UP000229730"/>
    </source>
</evidence>
<feature type="transmembrane region" description="Helical" evidence="3">
    <location>
        <begin position="266"/>
        <end position="283"/>
    </location>
</feature>
<proteinExistence type="inferred from homology"/>
<dbReference type="InterPro" id="IPR043130">
    <property type="entry name" value="CDP-OH_PTrfase_TM_dom"/>
</dbReference>
<name>A0A2G4YU31_9PROT</name>
<protein>
    <submittedName>
        <fullName evidence="4">CDP-diacylglycerol--serine O-phosphatidyltransferase</fullName>
    </submittedName>
</protein>
<dbReference type="EMBL" id="PDEM01000009">
    <property type="protein sequence ID" value="PHZ85803.1"/>
    <property type="molecule type" value="Genomic_DNA"/>
</dbReference>
<keyword evidence="5" id="KW-1185">Reference proteome</keyword>
<dbReference type="GO" id="GO:0016020">
    <property type="term" value="C:membrane"/>
    <property type="evidence" value="ECO:0007669"/>
    <property type="project" value="InterPro"/>
</dbReference>
<evidence type="ECO:0000256" key="2">
    <source>
        <dbReference type="RuleBase" id="RU003750"/>
    </source>
</evidence>
<dbReference type="GO" id="GO:0008654">
    <property type="term" value="P:phospholipid biosynthetic process"/>
    <property type="evidence" value="ECO:0007669"/>
    <property type="project" value="InterPro"/>
</dbReference>
<dbReference type="GO" id="GO:0016780">
    <property type="term" value="F:phosphotransferase activity, for other substituted phosphate groups"/>
    <property type="evidence" value="ECO:0007669"/>
    <property type="project" value="InterPro"/>
</dbReference>
<comment type="caution">
    <text evidence="4">The sequence shown here is derived from an EMBL/GenBank/DDBJ whole genome shotgun (WGS) entry which is preliminary data.</text>
</comment>
<accession>A0A2G4YU31</accession>
<dbReference type="InParanoid" id="A0A2G4YU31"/>
<sequence length="301" mass="34322">MSEDAKPESVKRTIEIEEFTNVYLIHPVSSWLVPRLAARNITPNMVSLTGMLFGFLSGVAYHYYQNPMMAILGFVCMAIWHIMDGTDGQLARLTKTQSEFGKVLDGVCDYVTFISVYVGIALSLAIEINPNIWYVVVGAGLLHAIQSGAYELQRSEYDHWGHGKASAALPEIDEMIKDLDGKSILSYIFSQFHIGYVRMQRRFSGVDQRFQTALYDLLAENNDKQDAIRELYREIFAPGIKGWSIMCANYRSIAIFIACISGQPLYYFWYEIAVLTPILIYLVQKQRLLNQLFLLRVKEIL</sequence>
<comment type="similarity">
    <text evidence="2">Belongs to the CDP-alcohol phosphatidyltransferase class-I family.</text>
</comment>
<dbReference type="InterPro" id="IPR048254">
    <property type="entry name" value="CDP_ALCOHOL_P_TRANSF_CS"/>
</dbReference>
<dbReference type="RefSeq" id="WP_099471388.1">
    <property type="nucleotide sequence ID" value="NZ_CP041025.1"/>
</dbReference>
<gene>
    <name evidence="4" type="ORF">CRD36_03745</name>
</gene>
<dbReference type="AlphaFoldDB" id="A0A2G4YU31"/>
<evidence type="ECO:0000256" key="3">
    <source>
        <dbReference type="SAM" id="Phobius"/>
    </source>
</evidence>
<keyword evidence="3" id="KW-0472">Membrane</keyword>
<evidence type="ECO:0000256" key="1">
    <source>
        <dbReference type="ARBA" id="ARBA00022679"/>
    </source>
</evidence>
<organism evidence="4 5">
    <name type="scientific">Paremcibacter congregatus</name>
    <dbReference type="NCBI Taxonomy" id="2043170"/>
    <lineage>
        <taxon>Bacteria</taxon>
        <taxon>Pseudomonadati</taxon>
        <taxon>Pseudomonadota</taxon>
        <taxon>Alphaproteobacteria</taxon>
        <taxon>Emcibacterales</taxon>
        <taxon>Emcibacteraceae</taxon>
        <taxon>Paremcibacter</taxon>
    </lineage>
</organism>
<dbReference type="PROSITE" id="PS00379">
    <property type="entry name" value="CDP_ALCOHOL_P_TRANSF"/>
    <property type="match status" value="1"/>
</dbReference>
<reference evidence="4 5" key="1">
    <citation type="submission" date="2017-10" db="EMBL/GenBank/DDBJ databases">
        <title>Frigbacter circumglobatus gen. nov. sp. nov., isolated from sediment cultured in situ.</title>
        <authorList>
            <person name="Zhao Z."/>
        </authorList>
    </citation>
    <scope>NUCLEOTIDE SEQUENCE [LARGE SCALE GENOMIC DNA]</scope>
    <source>
        <strain evidence="4 5">ZYL</strain>
    </source>
</reference>